<dbReference type="SUPFAM" id="SSF57850">
    <property type="entry name" value="RING/U-box"/>
    <property type="match status" value="1"/>
</dbReference>
<dbReference type="Proteomes" id="UP001497392">
    <property type="component" value="Unassembled WGS sequence"/>
</dbReference>
<evidence type="ECO:0000313" key="8">
    <source>
        <dbReference type="Proteomes" id="UP001497392"/>
    </source>
</evidence>
<evidence type="ECO:0000256" key="4">
    <source>
        <dbReference type="PROSITE-ProRule" id="PRU00175"/>
    </source>
</evidence>
<dbReference type="EMBL" id="CAXHTA020000016">
    <property type="protein sequence ID" value="CAL5226951.1"/>
    <property type="molecule type" value="Genomic_DNA"/>
</dbReference>
<accession>A0ABP1G425</accession>
<keyword evidence="1" id="KW-0479">Metal-binding</keyword>
<feature type="compositionally biased region" description="Basic residues" evidence="5">
    <location>
        <begin position="398"/>
        <end position="417"/>
    </location>
</feature>
<dbReference type="PANTHER" id="PTHR47692">
    <property type="entry name" value="RING/U-BOX SUPERFAMILY PROTEIN"/>
    <property type="match status" value="1"/>
</dbReference>
<dbReference type="InterPro" id="IPR001841">
    <property type="entry name" value="Znf_RING"/>
</dbReference>
<feature type="compositionally biased region" description="Acidic residues" evidence="5">
    <location>
        <begin position="242"/>
        <end position="253"/>
    </location>
</feature>
<organism evidence="7 8">
    <name type="scientific">Coccomyxa viridis</name>
    <dbReference type="NCBI Taxonomy" id="1274662"/>
    <lineage>
        <taxon>Eukaryota</taxon>
        <taxon>Viridiplantae</taxon>
        <taxon>Chlorophyta</taxon>
        <taxon>core chlorophytes</taxon>
        <taxon>Trebouxiophyceae</taxon>
        <taxon>Trebouxiophyceae incertae sedis</taxon>
        <taxon>Coccomyxaceae</taxon>
        <taxon>Coccomyxa</taxon>
    </lineage>
</organism>
<gene>
    <name evidence="7" type="primary">g9835</name>
    <name evidence="7" type="ORF">VP750_LOCUS8857</name>
</gene>
<protein>
    <submittedName>
        <fullName evidence="7">G9835 protein</fullName>
    </submittedName>
</protein>
<feature type="region of interest" description="Disordered" evidence="5">
    <location>
        <begin position="227"/>
        <end position="480"/>
    </location>
</feature>
<sequence>MSVCAICLREIAEEDEAFVEGCLHRFCLSCISKWTAAQLDKENTLKFLACPLCKQPYTSVLYDCRSNFFRRKEFIKSAASKFGGGLPDYQPSADQLRRRSLYYSPVSASGDRSPGKAEIRLTLLSRPEVSSWIDRELQALLLDGDVSVVSQHILGSLRVAFPASAKRGPGLKQASTVSKDKCLEVAAAAAAIYLQNSAAQFASELWQFVASGLSVQAHDRLVFGAQESADRHRSAGAPMNAEEQDREEGELSGEEAQRQPSEEPDLSLSYHSGGYGSEDSDAYIPLVKSTLQSEATSRSARGAADDKEGHPSAGDASHLAAASSKPSEEDTRLSAAAPSDSRVSAADHSISANGHGCDADADTETDRHVNGSKQQQVEGSEQPLSGERDDVQASAGQGKRKRKSKGKKGRSRAAKRQAQHDETTEATAGQDQDPGSPEAVPGDSICNEQGLTDLREAAVMWAQKAQQSSSKEQKESTPQQ</sequence>
<keyword evidence="8" id="KW-1185">Reference proteome</keyword>
<keyword evidence="3" id="KW-0862">Zinc</keyword>
<dbReference type="InterPro" id="IPR013083">
    <property type="entry name" value="Znf_RING/FYVE/PHD"/>
</dbReference>
<evidence type="ECO:0000313" key="7">
    <source>
        <dbReference type="EMBL" id="CAL5226951.1"/>
    </source>
</evidence>
<dbReference type="Pfam" id="PF13639">
    <property type="entry name" value="zf-RING_2"/>
    <property type="match status" value="1"/>
</dbReference>
<evidence type="ECO:0000256" key="2">
    <source>
        <dbReference type="ARBA" id="ARBA00022771"/>
    </source>
</evidence>
<reference evidence="7 8" key="1">
    <citation type="submission" date="2024-06" db="EMBL/GenBank/DDBJ databases">
        <authorList>
            <person name="Kraege A."/>
            <person name="Thomma B."/>
        </authorList>
    </citation>
    <scope>NUCLEOTIDE SEQUENCE [LARGE SCALE GENOMIC DNA]</scope>
</reference>
<feature type="compositionally biased region" description="Polar residues" evidence="5">
    <location>
        <begin position="289"/>
        <end position="299"/>
    </location>
</feature>
<dbReference type="InterPro" id="IPR017907">
    <property type="entry name" value="Znf_RING_CS"/>
</dbReference>
<evidence type="ECO:0000256" key="3">
    <source>
        <dbReference type="ARBA" id="ARBA00022833"/>
    </source>
</evidence>
<name>A0ABP1G425_9CHLO</name>
<dbReference type="PROSITE" id="PS00518">
    <property type="entry name" value="ZF_RING_1"/>
    <property type="match status" value="1"/>
</dbReference>
<feature type="compositionally biased region" description="Polar residues" evidence="5">
    <location>
        <begin position="371"/>
        <end position="383"/>
    </location>
</feature>
<evidence type="ECO:0000256" key="1">
    <source>
        <dbReference type="ARBA" id="ARBA00022723"/>
    </source>
</evidence>
<evidence type="ECO:0000256" key="5">
    <source>
        <dbReference type="SAM" id="MobiDB-lite"/>
    </source>
</evidence>
<dbReference type="Gene3D" id="3.30.40.10">
    <property type="entry name" value="Zinc/RING finger domain, C3HC4 (zinc finger)"/>
    <property type="match status" value="1"/>
</dbReference>
<dbReference type="PANTHER" id="PTHR47692:SF2">
    <property type="entry name" value="ZINC FINGER RING-TYPE DOMAIN CONTAINING PROTEIN"/>
    <property type="match status" value="1"/>
</dbReference>
<feature type="domain" description="RING-type" evidence="6">
    <location>
        <begin position="4"/>
        <end position="54"/>
    </location>
</feature>
<evidence type="ECO:0000259" key="6">
    <source>
        <dbReference type="PROSITE" id="PS50089"/>
    </source>
</evidence>
<proteinExistence type="predicted"/>
<keyword evidence="2 4" id="KW-0863">Zinc-finger</keyword>
<comment type="caution">
    <text evidence="7">The sequence shown here is derived from an EMBL/GenBank/DDBJ whole genome shotgun (WGS) entry which is preliminary data.</text>
</comment>
<feature type="compositionally biased region" description="Basic and acidic residues" evidence="5">
    <location>
        <begin position="471"/>
        <end position="480"/>
    </location>
</feature>
<dbReference type="PROSITE" id="PS50089">
    <property type="entry name" value="ZF_RING_2"/>
    <property type="match status" value="1"/>
</dbReference>
<dbReference type="SMART" id="SM00184">
    <property type="entry name" value="RING"/>
    <property type="match status" value="1"/>
</dbReference>